<organism evidence="13 14">
    <name type="scientific">Ambispora gerdemannii</name>
    <dbReference type="NCBI Taxonomy" id="144530"/>
    <lineage>
        <taxon>Eukaryota</taxon>
        <taxon>Fungi</taxon>
        <taxon>Fungi incertae sedis</taxon>
        <taxon>Mucoromycota</taxon>
        <taxon>Glomeromycotina</taxon>
        <taxon>Glomeromycetes</taxon>
        <taxon>Archaeosporales</taxon>
        <taxon>Ambisporaceae</taxon>
        <taxon>Ambispora</taxon>
    </lineage>
</organism>
<comment type="caution">
    <text evidence="13">The sequence shown here is derived from an EMBL/GenBank/DDBJ whole genome shotgun (WGS) entry which is preliminary data.</text>
</comment>
<dbReference type="GO" id="GO:0004497">
    <property type="term" value="F:monooxygenase activity"/>
    <property type="evidence" value="ECO:0007669"/>
    <property type="project" value="UniProtKB-KW"/>
</dbReference>
<keyword evidence="7 11" id="KW-0560">Oxidoreductase</keyword>
<protein>
    <submittedName>
        <fullName evidence="13">5700_t:CDS:1</fullName>
    </submittedName>
</protein>
<evidence type="ECO:0000256" key="6">
    <source>
        <dbReference type="ARBA" id="ARBA00022989"/>
    </source>
</evidence>
<evidence type="ECO:0000313" key="14">
    <source>
        <dbReference type="Proteomes" id="UP000789831"/>
    </source>
</evidence>
<feature type="binding site" description="axial binding residue" evidence="10">
    <location>
        <position position="321"/>
    </location>
    <ligand>
        <name>heme</name>
        <dbReference type="ChEBI" id="CHEBI:30413"/>
    </ligand>
    <ligandPart>
        <name>Fe</name>
        <dbReference type="ChEBI" id="CHEBI:18248"/>
    </ligandPart>
</feature>
<feature type="transmembrane region" description="Helical" evidence="12">
    <location>
        <begin position="136"/>
        <end position="157"/>
    </location>
</feature>
<evidence type="ECO:0000256" key="12">
    <source>
        <dbReference type="SAM" id="Phobius"/>
    </source>
</evidence>
<dbReference type="InterPro" id="IPR050193">
    <property type="entry name" value="Cytochrome_P450_71"/>
</dbReference>
<dbReference type="GO" id="GO:0016705">
    <property type="term" value="F:oxidoreductase activity, acting on paired donors, with incorporation or reduction of molecular oxygen"/>
    <property type="evidence" value="ECO:0007669"/>
    <property type="project" value="InterPro"/>
</dbReference>
<dbReference type="GO" id="GO:0020037">
    <property type="term" value="F:heme binding"/>
    <property type="evidence" value="ECO:0007669"/>
    <property type="project" value="InterPro"/>
</dbReference>
<dbReference type="GO" id="GO:0016020">
    <property type="term" value="C:membrane"/>
    <property type="evidence" value="ECO:0007669"/>
    <property type="project" value="UniProtKB-SubCell"/>
</dbReference>
<accession>A0A9N8V0U6</accession>
<name>A0A9N8V0U6_9GLOM</name>
<dbReference type="OrthoDB" id="1470350at2759"/>
<dbReference type="Gene3D" id="1.10.630.10">
    <property type="entry name" value="Cytochrome P450"/>
    <property type="match status" value="2"/>
</dbReference>
<evidence type="ECO:0000256" key="8">
    <source>
        <dbReference type="ARBA" id="ARBA00023004"/>
    </source>
</evidence>
<keyword evidence="10 11" id="KW-0349">Heme</keyword>
<keyword evidence="6 12" id="KW-1133">Transmembrane helix</keyword>
<evidence type="ECO:0000313" key="13">
    <source>
        <dbReference type="EMBL" id="CAG8438496.1"/>
    </source>
</evidence>
<dbReference type="AlphaFoldDB" id="A0A9N8V0U6"/>
<evidence type="ECO:0000256" key="5">
    <source>
        <dbReference type="ARBA" id="ARBA00022723"/>
    </source>
</evidence>
<proteinExistence type="inferred from homology"/>
<evidence type="ECO:0000256" key="2">
    <source>
        <dbReference type="ARBA" id="ARBA00004167"/>
    </source>
</evidence>
<dbReference type="PRINTS" id="PR00465">
    <property type="entry name" value="EP450IV"/>
</dbReference>
<evidence type="ECO:0000256" key="7">
    <source>
        <dbReference type="ARBA" id="ARBA00023002"/>
    </source>
</evidence>
<dbReference type="PROSITE" id="PS00086">
    <property type="entry name" value="CYTOCHROME_P450"/>
    <property type="match status" value="1"/>
</dbReference>
<dbReference type="PANTHER" id="PTHR47956">
    <property type="entry name" value="CYTOCHROME P450 71B11-RELATED"/>
    <property type="match status" value="1"/>
</dbReference>
<dbReference type="InterPro" id="IPR001128">
    <property type="entry name" value="Cyt_P450"/>
</dbReference>
<evidence type="ECO:0000256" key="10">
    <source>
        <dbReference type="PIRSR" id="PIRSR602403-1"/>
    </source>
</evidence>
<dbReference type="CDD" id="cd00302">
    <property type="entry name" value="cytochrome_P450"/>
    <property type="match status" value="1"/>
</dbReference>
<evidence type="ECO:0000256" key="4">
    <source>
        <dbReference type="ARBA" id="ARBA00022692"/>
    </source>
</evidence>
<dbReference type="Pfam" id="PF00067">
    <property type="entry name" value="p450"/>
    <property type="match status" value="2"/>
</dbReference>
<keyword evidence="9 12" id="KW-0472">Membrane</keyword>
<gene>
    <name evidence="13" type="ORF">AGERDE_LOCUS865</name>
</gene>
<dbReference type="EMBL" id="CAJVPL010000049">
    <property type="protein sequence ID" value="CAG8438496.1"/>
    <property type="molecule type" value="Genomic_DNA"/>
</dbReference>
<dbReference type="InterPro" id="IPR017972">
    <property type="entry name" value="Cyt_P450_CS"/>
</dbReference>
<evidence type="ECO:0000256" key="3">
    <source>
        <dbReference type="ARBA" id="ARBA00010617"/>
    </source>
</evidence>
<comment type="cofactor">
    <cofactor evidence="1 10">
        <name>heme</name>
        <dbReference type="ChEBI" id="CHEBI:30413"/>
    </cofactor>
</comment>
<dbReference type="InterPro" id="IPR036396">
    <property type="entry name" value="Cyt_P450_sf"/>
</dbReference>
<keyword evidence="11" id="KW-0503">Monooxygenase</keyword>
<dbReference type="InterPro" id="IPR002403">
    <property type="entry name" value="Cyt_P450_E_grp-IV"/>
</dbReference>
<sequence>MAITTTVGNRSQRVSNFENEGLVELGLTTQGIICNGNMKSWQFNRKFLTHSIMSPNFLKDFVQETQSLFNEMGNYWSNLGTDFQIDLAQWMYRFTTDTMLKSTTGKPFYSVLSYYNTLAPTKIKVPGLMTIEPEEFLALITNWLTMVMYFLFFSNLIRHYIPGFRQFTQKLLAKNEQLDEKVLTIIEERRKDIESSSETPLQNDILTSLLIANTSRDTNSSSNDEALKPLTNNEIRQIMLDVFIAGIDTVFQLSREDVIGGLKFKPGTMFCANQQGIHRSTQYWKDPEKFIPERFVKGSEFEAKNLEKNAYNPFGGGLRLCPGRHVAMAELKVLIVLLFGKYDVQLANPKSPLKYSLVALNQCNELKVLIRPKTN</sequence>
<keyword evidence="4 12" id="KW-0812">Transmembrane</keyword>
<keyword evidence="5 10" id="KW-0479">Metal-binding</keyword>
<keyword evidence="14" id="KW-1185">Reference proteome</keyword>
<keyword evidence="8 10" id="KW-0408">Iron</keyword>
<dbReference type="PANTHER" id="PTHR47956:SF107">
    <property type="entry name" value="CYTOCHROME P450 71B13-RELATED"/>
    <property type="match status" value="1"/>
</dbReference>
<evidence type="ECO:0000256" key="1">
    <source>
        <dbReference type="ARBA" id="ARBA00001971"/>
    </source>
</evidence>
<evidence type="ECO:0000256" key="11">
    <source>
        <dbReference type="RuleBase" id="RU000461"/>
    </source>
</evidence>
<dbReference type="Proteomes" id="UP000789831">
    <property type="component" value="Unassembled WGS sequence"/>
</dbReference>
<dbReference type="SUPFAM" id="SSF48264">
    <property type="entry name" value="Cytochrome P450"/>
    <property type="match status" value="1"/>
</dbReference>
<evidence type="ECO:0000256" key="9">
    <source>
        <dbReference type="ARBA" id="ARBA00023136"/>
    </source>
</evidence>
<reference evidence="13" key="1">
    <citation type="submission" date="2021-06" db="EMBL/GenBank/DDBJ databases">
        <authorList>
            <person name="Kallberg Y."/>
            <person name="Tangrot J."/>
            <person name="Rosling A."/>
        </authorList>
    </citation>
    <scope>NUCLEOTIDE SEQUENCE</scope>
    <source>
        <strain evidence="13">MT106</strain>
    </source>
</reference>
<comment type="similarity">
    <text evidence="3 11">Belongs to the cytochrome P450 family.</text>
</comment>
<dbReference type="GO" id="GO:0005506">
    <property type="term" value="F:iron ion binding"/>
    <property type="evidence" value="ECO:0007669"/>
    <property type="project" value="InterPro"/>
</dbReference>
<comment type="subcellular location">
    <subcellularLocation>
        <location evidence="2">Membrane</location>
        <topology evidence="2">Single-pass membrane protein</topology>
    </subcellularLocation>
</comment>